<keyword evidence="1 6" id="KW-0479">Metal-binding</keyword>
<dbReference type="InterPro" id="IPR001179">
    <property type="entry name" value="PPIase_FKBP_dom"/>
</dbReference>
<feature type="domain" description="PPIase FKBP-type" evidence="9">
    <location>
        <begin position="603"/>
        <end position="666"/>
    </location>
</feature>
<dbReference type="PRINTS" id="PR00625">
    <property type="entry name" value="JDOMAIN"/>
</dbReference>
<feature type="region of interest" description="Disordered" evidence="8">
    <location>
        <begin position="388"/>
        <end position="411"/>
    </location>
</feature>
<dbReference type="SUPFAM" id="SSF57938">
    <property type="entry name" value="DnaJ/Hsp40 cysteine-rich domain"/>
    <property type="match status" value="1"/>
</dbReference>
<dbReference type="Pfam" id="PF01556">
    <property type="entry name" value="DnaJ_C"/>
    <property type="match status" value="1"/>
</dbReference>
<feature type="compositionally biased region" description="Basic and acidic residues" evidence="8">
    <location>
        <begin position="1504"/>
        <end position="1519"/>
    </location>
</feature>
<accession>A0A814KUD7</accession>
<comment type="catalytic activity">
    <reaction evidence="5">
        <text>[protein]-peptidylproline (omega=180) = [protein]-peptidylproline (omega=0)</text>
        <dbReference type="Rhea" id="RHEA:16237"/>
        <dbReference type="Rhea" id="RHEA-COMP:10747"/>
        <dbReference type="Rhea" id="RHEA-COMP:10748"/>
        <dbReference type="ChEBI" id="CHEBI:83833"/>
        <dbReference type="ChEBI" id="CHEBI:83834"/>
        <dbReference type="EC" id="5.2.1.8"/>
    </reaction>
</comment>
<dbReference type="Gene3D" id="3.10.50.40">
    <property type="match status" value="1"/>
</dbReference>
<feature type="compositionally biased region" description="Polar residues" evidence="8">
    <location>
        <begin position="1550"/>
        <end position="1561"/>
    </location>
</feature>
<dbReference type="PROSITE" id="PS51188">
    <property type="entry name" value="ZF_CR"/>
    <property type="match status" value="1"/>
</dbReference>
<feature type="zinc finger region" description="CR-type" evidence="6">
    <location>
        <begin position="138"/>
        <end position="222"/>
    </location>
</feature>
<dbReference type="GO" id="GO:0005524">
    <property type="term" value="F:ATP binding"/>
    <property type="evidence" value="ECO:0007669"/>
    <property type="project" value="InterPro"/>
</dbReference>
<evidence type="ECO:0000256" key="1">
    <source>
        <dbReference type="ARBA" id="ARBA00022723"/>
    </source>
</evidence>
<dbReference type="PROSITE" id="PS50076">
    <property type="entry name" value="DNAJ_2"/>
    <property type="match status" value="1"/>
</dbReference>
<keyword evidence="7" id="KW-0175">Coiled coil</keyword>
<name>A0A814KUD7_9BILA</name>
<dbReference type="InterPro" id="IPR056598">
    <property type="entry name" value="FKBP-15_dom"/>
</dbReference>
<evidence type="ECO:0000256" key="5">
    <source>
        <dbReference type="PROSITE-ProRule" id="PRU00277"/>
    </source>
</evidence>
<dbReference type="CDD" id="cd10719">
    <property type="entry name" value="DnaJ_zf"/>
    <property type="match status" value="1"/>
</dbReference>
<keyword evidence="4 6" id="KW-0862">Zinc</keyword>
<keyword evidence="14" id="KW-1185">Reference proteome</keyword>
<dbReference type="CDD" id="cd06257">
    <property type="entry name" value="DnaJ"/>
    <property type="match status" value="1"/>
</dbReference>
<dbReference type="GO" id="GO:0008270">
    <property type="term" value="F:zinc ion binding"/>
    <property type="evidence" value="ECO:0007669"/>
    <property type="project" value="UniProtKB-KW"/>
</dbReference>
<keyword evidence="2" id="KW-0677">Repeat</keyword>
<dbReference type="Gene3D" id="1.10.287.110">
    <property type="entry name" value="DnaJ domain"/>
    <property type="match status" value="1"/>
</dbReference>
<dbReference type="FunFam" id="2.10.230.10:FF:000001">
    <property type="entry name" value="DnaJ subfamily A member 2"/>
    <property type="match status" value="1"/>
</dbReference>
<dbReference type="InterPro" id="IPR046357">
    <property type="entry name" value="PPIase_dom_sf"/>
</dbReference>
<keyword evidence="5" id="KW-0697">Rotamase</keyword>
<comment type="caution">
    <text evidence="12">The sequence shown here is derived from an EMBL/GenBank/DDBJ whole genome shotgun (WGS) entry which is preliminary data.</text>
</comment>
<evidence type="ECO:0000313" key="14">
    <source>
        <dbReference type="Proteomes" id="UP000663829"/>
    </source>
</evidence>
<dbReference type="Pfam" id="PF00254">
    <property type="entry name" value="FKBP_C"/>
    <property type="match status" value="1"/>
</dbReference>
<evidence type="ECO:0000259" key="10">
    <source>
        <dbReference type="PROSITE" id="PS50076"/>
    </source>
</evidence>
<evidence type="ECO:0000256" key="6">
    <source>
        <dbReference type="PROSITE-ProRule" id="PRU00546"/>
    </source>
</evidence>
<dbReference type="InterPro" id="IPR036410">
    <property type="entry name" value="HSP_DnaJ_Cys-rich_dom_sf"/>
</dbReference>
<dbReference type="EC" id="5.2.1.8" evidence="5"/>
<dbReference type="SUPFAM" id="SSF54534">
    <property type="entry name" value="FKBP-like"/>
    <property type="match status" value="1"/>
</dbReference>
<feature type="compositionally biased region" description="Acidic residues" evidence="8">
    <location>
        <begin position="1301"/>
        <end position="1320"/>
    </location>
</feature>
<keyword evidence="3 6" id="KW-0863">Zinc-finger</keyword>
<gene>
    <name evidence="12" type="ORF">GPM918_LOCUS16541</name>
    <name evidence="13" type="ORF">SRO942_LOCUS16540</name>
</gene>
<feature type="compositionally biased region" description="Acidic residues" evidence="8">
    <location>
        <begin position="1598"/>
        <end position="1609"/>
    </location>
</feature>
<evidence type="ECO:0000313" key="13">
    <source>
        <dbReference type="EMBL" id="CAF3825155.1"/>
    </source>
</evidence>
<dbReference type="GO" id="GO:0009408">
    <property type="term" value="P:response to heat"/>
    <property type="evidence" value="ECO:0007669"/>
    <property type="project" value="InterPro"/>
</dbReference>
<evidence type="ECO:0000256" key="3">
    <source>
        <dbReference type="ARBA" id="ARBA00022771"/>
    </source>
</evidence>
<dbReference type="PANTHER" id="PTHR44927">
    <property type="entry name" value="FK506-BINDING PROTEIN 15"/>
    <property type="match status" value="1"/>
</dbReference>
<dbReference type="InterPro" id="IPR001305">
    <property type="entry name" value="HSP_DnaJ_Cys-rich_dom"/>
</dbReference>
<evidence type="ECO:0000256" key="8">
    <source>
        <dbReference type="SAM" id="MobiDB-lite"/>
    </source>
</evidence>
<reference evidence="12" key="1">
    <citation type="submission" date="2021-02" db="EMBL/GenBank/DDBJ databases">
        <authorList>
            <person name="Nowell W R."/>
        </authorList>
    </citation>
    <scope>NUCLEOTIDE SEQUENCE</scope>
</reference>
<feature type="coiled-coil region" evidence="7">
    <location>
        <begin position="1186"/>
        <end position="1248"/>
    </location>
</feature>
<dbReference type="InterPro" id="IPR036869">
    <property type="entry name" value="J_dom_sf"/>
</dbReference>
<feature type="compositionally biased region" description="Basic and acidic residues" evidence="8">
    <location>
        <begin position="388"/>
        <end position="403"/>
    </location>
</feature>
<evidence type="ECO:0000259" key="9">
    <source>
        <dbReference type="PROSITE" id="PS50059"/>
    </source>
</evidence>
<dbReference type="InterPro" id="IPR001623">
    <property type="entry name" value="DnaJ_domain"/>
</dbReference>
<evidence type="ECO:0000256" key="4">
    <source>
        <dbReference type="ARBA" id="ARBA00022833"/>
    </source>
</evidence>
<dbReference type="SUPFAM" id="SSF46565">
    <property type="entry name" value="Chaperone J-domain"/>
    <property type="match status" value="1"/>
</dbReference>
<dbReference type="Pfam" id="PF00684">
    <property type="entry name" value="DnaJ_CXXCXGXG"/>
    <property type="match status" value="1"/>
</dbReference>
<dbReference type="Proteomes" id="UP000663829">
    <property type="component" value="Unassembled WGS sequence"/>
</dbReference>
<dbReference type="GO" id="GO:0051082">
    <property type="term" value="F:unfolded protein binding"/>
    <property type="evidence" value="ECO:0007669"/>
    <property type="project" value="InterPro"/>
</dbReference>
<feature type="domain" description="J" evidence="10">
    <location>
        <begin position="5"/>
        <end position="67"/>
    </location>
</feature>
<dbReference type="Gene3D" id="2.60.260.20">
    <property type="entry name" value="Urease metallochaperone UreE, N-terminal domain"/>
    <property type="match status" value="2"/>
</dbReference>
<dbReference type="PROSITE" id="PS00636">
    <property type="entry name" value="DNAJ_1"/>
    <property type="match status" value="1"/>
</dbReference>
<organism evidence="12 14">
    <name type="scientific">Didymodactylos carnosus</name>
    <dbReference type="NCBI Taxonomy" id="1234261"/>
    <lineage>
        <taxon>Eukaryota</taxon>
        <taxon>Metazoa</taxon>
        <taxon>Spiralia</taxon>
        <taxon>Gnathifera</taxon>
        <taxon>Rotifera</taxon>
        <taxon>Eurotatoria</taxon>
        <taxon>Bdelloidea</taxon>
        <taxon>Philodinida</taxon>
        <taxon>Philodinidae</taxon>
        <taxon>Didymodactylos</taxon>
    </lineage>
</organism>
<evidence type="ECO:0000259" key="11">
    <source>
        <dbReference type="PROSITE" id="PS51188"/>
    </source>
</evidence>
<dbReference type="GO" id="GO:0003755">
    <property type="term" value="F:peptidyl-prolyl cis-trans isomerase activity"/>
    <property type="evidence" value="ECO:0007669"/>
    <property type="project" value="UniProtKB-KW"/>
</dbReference>
<dbReference type="InterPro" id="IPR008971">
    <property type="entry name" value="HSP40/DnaJ_pept-bd"/>
</dbReference>
<feature type="domain" description="CR-type" evidence="11">
    <location>
        <begin position="138"/>
        <end position="222"/>
    </location>
</feature>
<dbReference type="SMART" id="SM00271">
    <property type="entry name" value="DnaJ"/>
    <property type="match status" value="1"/>
</dbReference>
<feature type="compositionally biased region" description="Polar residues" evidence="8">
    <location>
        <begin position="1472"/>
        <end position="1498"/>
    </location>
</feature>
<feature type="coiled-coil region" evidence="7">
    <location>
        <begin position="954"/>
        <end position="1151"/>
    </location>
</feature>
<dbReference type="GO" id="GO:0031072">
    <property type="term" value="F:heat shock protein binding"/>
    <property type="evidence" value="ECO:0007669"/>
    <property type="project" value="InterPro"/>
</dbReference>
<dbReference type="Proteomes" id="UP000681722">
    <property type="component" value="Unassembled WGS sequence"/>
</dbReference>
<dbReference type="Pfam" id="PF23649">
    <property type="entry name" value="FKBP15"/>
    <property type="match status" value="1"/>
</dbReference>
<dbReference type="InterPro" id="IPR002939">
    <property type="entry name" value="DnaJ_C"/>
</dbReference>
<feature type="coiled-coil region" evidence="7">
    <location>
        <begin position="1437"/>
        <end position="1464"/>
    </location>
</feature>
<dbReference type="InterPro" id="IPR018253">
    <property type="entry name" value="DnaJ_domain_CS"/>
</dbReference>
<feature type="region of interest" description="Disordered" evidence="8">
    <location>
        <begin position="1301"/>
        <end position="1331"/>
    </location>
</feature>
<keyword evidence="5" id="KW-0413">Isomerase</keyword>
<dbReference type="InterPro" id="IPR012724">
    <property type="entry name" value="DnaJ"/>
</dbReference>
<dbReference type="CDD" id="cd10747">
    <property type="entry name" value="DnaJ_C"/>
    <property type="match status" value="1"/>
</dbReference>
<proteinExistence type="inferred from homology"/>
<dbReference type="OrthoDB" id="550424at2759"/>
<evidence type="ECO:0000256" key="7">
    <source>
        <dbReference type="SAM" id="Coils"/>
    </source>
</evidence>
<feature type="compositionally biased region" description="Polar residues" evidence="8">
    <location>
        <begin position="1571"/>
        <end position="1588"/>
    </location>
</feature>
<evidence type="ECO:0000313" key="12">
    <source>
        <dbReference type="EMBL" id="CAF1056197.1"/>
    </source>
</evidence>
<protein>
    <recommendedName>
        <fullName evidence="5">peptidylprolyl isomerase</fullName>
        <ecNumber evidence="5">5.2.1.8</ecNumber>
    </recommendedName>
</protein>
<dbReference type="EMBL" id="CAJOBC010004368">
    <property type="protein sequence ID" value="CAF3825155.1"/>
    <property type="molecule type" value="Genomic_DNA"/>
</dbReference>
<dbReference type="FunFam" id="1.10.287.110:FF:000041">
    <property type="entry name" value="Chaperone protein DNAj, putative"/>
    <property type="match status" value="1"/>
</dbReference>
<feature type="region of interest" description="Disordered" evidence="8">
    <location>
        <begin position="1472"/>
        <end position="1609"/>
    </location>
</feature>
<dbReference type="Gene3D" id="2.10.230.10">
    <property type="entry name" value="Heat shock protein DnaJ, cysteine-rich domain"/>
    <property type="match status" value="1"/>
</dbReference>
<dbReference type="HAMAP" id="MF_01152">
    <property type="entry name" value="DnaJ"/>
    <property type="match status" value="1"/>
</dbReference>
<dbReference type="EMBL" id="CAJNOQ010004369">
    <property type="protein sequence ID" value="CAF1056197.1"/>
    <property type="molecule type" value="Genomic_DNA"/>
</dbReference>
<evidence type="ECO:0000256" key="2">
    <source>
        <dbReference type="ARBA" id="ARBA00022737"/>
    </source>
</evidence>
<dbReference type="Pfam" id="PF00226">
    <property type="entry name" value="DnaJ"/>
    <property type="match status" value="1"/>
</dbReference>
<dbReference type="PROSITE" id="PS50059">
    <property type="entry name" value="FKBP_PPIASE"/>
    <property type="match status" value="1"/>
</dbReference>
<dbReference type="FunFam" id="2.60.260.20:FF:000003">
    <property type="entry name" value="DnaJ subfamily A member 2"/>
    <property type="match status" value="1"/>
</dbReference>
<dbReference type="SUPFAM" id="SSF49493">
    <property type="entry name" value="HSP40/DnaJ peptide-binding domain"/>
    <property type="match status" value="2"/>
</dbReference>
<dbReference type="PANTHER" id="PTHR44927:SF1">
    <property type="entry name" value="FK506-BINDING PROTEIN 15"/>
    <property type="match status" value="1"/>
</dbReference>
<sequence>MPDSKLYDILGISRNANDNEIKKAYHKAAKLHHPDKNPADTEKFKEISFAYDVLSDPTKKRTYDMYGLEGLKEGGGGGGGNFSDIFSSFFGGEHASPFGNIFGGNMFSHGGGGRQNRRRRGEDVGHPLKVTLEQMYNGDTRTLEISRKIICSQCNGAGGREGAKQSCATCHGHGVQFITRQIGPNMMQRMQQVCKDCSGEGEIINEKDRCKMCNGKKVVDQKKKLEIVISPGSKHEQQIKFPGESDQAPNMDPGDVIIVLQQEPHAQFQRSGDNLVMKHKINLVESLCGFQFVITHLDGRKIVLKHPPNNPIAPDTYRCIKNEGMINMRTREHGDLIIQFEVEFPHEKFLTDPAALKQLESILPPKTKVTIPEGEHVEEAHMIDFHSTKSAHEGGNRSGREAYEGDSDDEGGMHGPGVHTYCYDFFFLIMLSDSEDVEFGDANQSAKNLASLFRGDASGITPVTYVAPKQPKKDAPPKVVIAQGVTAYLSGVDGKWIPRGKMGVALLSTENTIYQIILYLSKTQQITTARITPNFILTPQANNYLAFQDDGGQHWTIMFDSKSFFVNFVLQVIVAKANLLMFKFDKILYQDLKEGEGSVLIDGDSVEINMTAYKLDNGNLTEPINKTTDNDKPPRLKIGKAQISKGLDDTLKGMKKGGHRLSIIPPSSQINSVIVYDIEVIRVKREKEMHSTSVSSNTPSQHADDLPSISNIDTHSRSSTFDNTVLPNVIERKRTFTDDAPSVISVETTEKNKMLERMVRMGGTSVLPGMNAFVSPAKISHDIAEIDDELIETPTTSNIHQQKFNQQQQMLPQFVPPVYMSSQQPHYSSTAKQQAHPSAFVETISPHPQQTHVPDYQSRPGSHSIAPIDNSYTSTNFIINETRHQNAEIRLSLNKIGEKVDLINEKMDTSRSGLFSSSQIHPTMETSILLYNIQRIVKENETMKKDLFERSSKIEDLNQKISELLERNQKLIEQSHHTLEQRNDVVNNVSEQTAQKILDLEKQKVELTNNLATSTSRISDIQLQLNQKQQDLNESTNKITTMLRTIDNQKDEIQKLDSQRSELQIKYDSSQDTLKNEKLSKKQLQAKITSLEDELAEMKVSYNTMERSTSDRKIKHETERKRLQDEIDELKILHENEVEDLRNKLRRQRTVDSVTTTQEISRIEQDLIREWQEKLDRQQIQHERSLSIKTKELDELKHLLEENDEKFQTSHKEITELKEQVELYEDKCEKLQERMILMKEKYVEMKDEQQQVVSEQVKRIVNIIFQKMKLKIKLDKSYTGENVLKRSLDIIKKSTVKLLSGEDEIQSSPSEEEEEEEEEENNHQNQQSVNQEIALTTPLDNTMVMIMNENNQTKVKTDEHHLNEENEQTLSPKNGQVDHTVLSDAIETEYQQEQPIKTETAEEIINTNDEQQTTSNYNQNGWDTVEEFQKTETTSLEKGIEQEVEEYQQQQQQQQNEVGDVDMQQADENESITNSVEVVQPVSTDETLYDQPNTNLVENTLAIDNEHREEENNEQKTDIDELSIPQQSSNENRLSDSEEDVDDSELFSSARPSIQDSTAARSTPIDESLIRVSSTQSLPNPASRTSLNPVVDSIPPMNDDDEEEDDLFK</sequence>
<dbReference type="GO" id="GO:0006457">
    <property type="term" value="P:protein folding"/>
    <property type="evidence" value="ECO:0007669"/>
    <property type="project" value="InterPro"/>
</dbReference>